<gene>
    <name evidence="16" type="primary">arcB_20</name>
    <name evidence="16" type="ORF">MBHS_04813</name>
</gene>
<keyword evidence="10" id="KW-0472">Membrane</keyword>
<dbReference type="FunFam" id="3.30.565.10:FF:000010">
    <property type="entry name" value="Sensor histidine kinase RcsC"/>
    <property type="match status" value="1"/>
</dbReference>
<evidence type="ECO:0000256" key="5">
    <source>
        <dbReference type="ARBA" id="ARBA00022679"/>
    </source>
</evidence>
<reference evidence="16 17" key="1">
    <citation type="submission" date="2016-10" db="EMBL/GenBank/DDBJ databases">
        <authorList>
            <person name="de Groot N.N."/>
        </authorList>
    </citation>
    <scope>NUCLEOTIDE SEQUENCE [LARGE SCALE GENOMIC DNA]</scope>
    <source>
        <strain evidence="16">MBHS1</strain>
    </source>
</reference>
<sequence>MHNPTSILMIDDTPANLDVLENILAQHDYEVRKMPSAMLGLASAQAMPPSLILLDIKMPQMDGYEACTRLKADARTCDIPVIFISALQETADKIKGFSVGGVDFISKPFQAEEVLARVETHLRIYQLQTDLEKAKNQAEVANRAKSAFLANMSHELRTPLNAVLGFSQILERDEALTERQLNQVQSIKRGGDYLLTLINDILDLAKIEAGRFELFPGNLDSKSFFNDLNQMFLIRAQQKNISLNYSAADNLPATLYCDEKRLRQIMMNLLSNAIKFTEQGEVSLHTAFSENQLILTVKDTGVGIPESAIKKIFEPFIQAGNASHKQQGTGLGLSITRRLIEIMGGEITLKSVPGQGSCFQVSLPTEEVLPVQNDTQTVDDNVQINGYLRTAGAGPFKILITENMSDSSSITRSLLEPFNFSITIASSGKDCLALAHSWKPDAILMDLSLPDLNGLEVTQKLQNISEFIDLPIIAISANAFKEAKDKALQAGCHDYISKPIQLNTLLGVLAKHLPMQLDFSTQNEEIEEADVSILSPEQHSKLTLMLKMGDMEDFQDYLQEQMQQAENTSSKQLQHLFTLAENFQLLEIKKYLT</sequence>
<dbReference type="SMART" id="SM00448">
    <property type="entry name" value="REC"/>
    <property type="match status" value="2"/>
</dbReference>
<dbReference type="InterPro" id="IPR004358">
    <property type="entry name" value="Sig_transdc_His_kin-like_C"/>
</dbReference>
<keyword evidence="4 12" id="KW-0597">Phosphoprotein</keyword>
<evidence type="ECO:0000256" key="7">
    <source>
        <dbReference type="ARBA" id="ARBA00022777"/>
    </source>
</evidence>
<comment type="catalytic activity">
    <reaction evidence="1">
        <text>ATP + protein L-histidine = ADP + protein N-phospho-L-histidine.</text>
        <dbReference type="EC" id="2.7.13.3"/>
    </reaction>
</comment>
<feature type="coiled-coil region" evidence="13">
    <location>
        <begin position="124"/>
        <end position="151"/>
    </location>
</feature>
<evidence type="ECO:0000256" key="3">
    <source>
        <dbReference type="ARBA" id="ARBA00012438"/>
    </source>
</evidence>
<proteinExistence type="predicted"/>
<evidence type="ECO:0000313" key="16">
    <source>
        <dbReference type="EMBL" id="SEH08920.1"/>
    </source>
</evidence>
<dbReference type="PROSITE" id="PS50110">
    <property type="entry name" value="RESPONSE_REGULATORY"/>
    <property type="match status" value="2"/>
</dbReference>
<dbReference type="Gene3D" id="3.40.50.2300">
    <property type="match status" value="2"/>
</dbReference>
<dbReference type="InterPro" id="IPR011006">
    <property type="entry name" value="CheY-like_superfamily"/>
</dbReference>
<dbReference type="Gene3D" id="1.10.287.130">
    <property type="match status" value="1"/>
</dbReference>
<dbReference type="InterPro" id="IPR036890">
    <property type="entry name" value="HATPase_C_sf"/>
</dbReference>
<protein>
    <recommendedName>
        <fullName evidence="3">histidine kinase</fullName>
        <ecNumber evidence="3">2.7.13.3</ecNumber>
    </recommendedName>
</protein>
<keyword evidence="9" id="KW-0902">Two-component regulatory system</keyword>
<dbReference type="SMART" id="SM00388">
    <property type="entry name" value="HisKA"/>
    <property type="match status" value="1"/>
</dbReference>
<accession>A0A1H6FFS0</accession>
<dbReference type="PRINTS" id="PR00344">
    <property type="entry name" value="BCTRLSENSOR"/>
</dbReference>
<keyword evidence="13" id="KW-0175">Coiled coil</keyword>
<evidence type="ECO:0000256" key="13">
    <source>
        <dbReference type="SAM" id="Coils"/>
    </source>
</evidence>
<dbReference type="InterPro" id="IPR005467">
    <property type="entry name" value="His_kinase_dom"/>
</dbReference>
<dbReference type="FunFam" id="1.10.287.130:FF:000038">
    <property type="entry name" value="Sensory transduction histidine kinase"/>
    <property type="match status" value="1"/>
</dbReference>
<evidence type="ECO:0000256" key="1">
    <source>
        <dbReference type="ARBA" id="ARBA00000085"/>
    </source>
</evidence>
<evidence type="ECO:0000256" key="8">
    <source>
        <dbReference type="ARBA" id="ARBA00022840"/>
    </source>
</evidence>
<evidence type="ECO:0000259" key="15">
    <source>
        <dbReference type="PROSITE" id="PS50110"/>
    </source>
</evidence>
<evidence type="ECO:0000256" key="11">
    <source>
        <dbReference type="ARBA" id="ARBA00023306"/>
    </source>
</evidence>
<feature type="modified residue" description="4-aspartylphosphate" evidence="12">
    <location>
        <position position="446"/>
    </location>
</feature>
<dbReference type="GO" id="GO:0005886">
    <property type="term" value="C:plasma membrane"/>
    <property type="evidence" value="ECO:0007669"/>
    <property type="project" value="TreeGrafter"/>
</dbReference>
<dbReference type="SUPFAM" id="SSF52172">
    <property type="entry name" value="CheY-like"/>
    <property type="match status" value="2"/>
</dbReference>
<evidence type="ECO:0000256" key="10">
    <source>
        <dbReference type="ARBA" id="ARBA00023136"/>
    </source>
</evidence>
<evidence type="ECO:0000256" key="2">
    <source>
        <dbReference type="ARBA" id="ARBA00004370"/>
    </source>
</evidence>
<dbReference type="SUPFAM" id="SSF47384">
    <property type="entry name" value="Homodimeric domain of signal transducing histidine kinase"/>
    <property type="match status" value="1"/>
</dbReference>
<name>A0A1H6FFS0_9GAMM</name>
<dbReference type="PROSITE" id="PS50109">
    <property type="entry name" value="HIS_KIN"/>
    <property type="match status" value="1"/>
</dbReference>
<dbReference type="InterPro" id="IPR003661">
    <property type="entry name" value="HisK_dim/P_dom"/>
</dbReference>
<dbReference type="InterPro" id="IPR003594">
    <property type="entry name" value="HATPase_dom"/>
</dbReference>
<dbReference type="GO" id="GO:0009927">
    <property type="term" value="F:histidine phosphotransfer kinase activity"/>
    <property type="evidence" value="ECO:0007669"/>
    <property type="project" value="TreeGrafter"/>
</dbReference>
<organism evidence="16 17">
    <name type="scientific">Candidatus Venteria ishoeyi</name>
    <dbReference type="NCBI Taxonomy" id="1899563"/>
    <lineage>
        <taxon>Bacteria</taxon>
        <taxon>Pseudomonadati</taxon>
        <taxon>Pseudomonadota</taxon>
        <taxon>Gammaproteobacteria</taxon>
        <taxon>Thiotrichales</taxon>
        <taxon>Thiotrichaceae</taxon>
        <taxon>Venteria</taxon>
    </lineage>
</organism>
<dbReference type="RefSeq" id="WP_103922425.1">
    <property type="nucleotide sequence ID" value="NZ_FMSV02000557.1"/>
</dbReference>
<dbReference type="AlphaFoldDB" id="A0A1H6FFS0"/>
<feature type="domain" description="Histidine kinase" evidence="14">
    <location>
        <begin position="151"/>
        <end position="367"/>
    </location>
</feature>
<dbReference type="InterPro" id="IPR001789">
    <property type="entry name" value="Sig_transdc_resp-reg_receiver"/>
</dbReference>
<keyword evidence="11" id="KW-0131">Cell cycle</keyword>
<dbReference type="Pfam" id="PF02518">
    <property type="entry name" value="HATPase_c"/>
    <property type="match status" value="1"/>
</dbReference>
<dbReference type="InterPro" id="IPR036097">
    <property type="entry name" value="HisK_dim/P_sf"/>
</dbReference>
<keyword evidence="7" id="KW-0418">Kinase</keyword>
<dbReference type="Gene3D" id="3.30.565.10">
    <property type="entry name" value="Histidine kinase-like ATPase, C-terminal domain"/>
    <property type="match status" value="1"/>
</dbReference>
<feature type="domain" description="Response regulatory" evidence="15">
    <location>
        <begin position="6"/>
        <end position="122"/>
    </location>
</feature>
<evidence type="ECO:0000259" key="14">
    <source>
        <dbReference type="PROSITE" id="PS50109"/>
    </source>
</evidence>
<evidence type="ECO:0000256" key="6">
    <source>
        <dbReference type="ARBA" id="ARBA00022741"/>
    </source>
</evidence>
<dbReference type="EMBL" id="FMSV02000557">
    <property type="protein sequence ID" value="SEH08920.1"/>
    <property type="molecule type" value="Genomic_DNA"/>
</dbReference>
<evidence type="ECO:0000256" key="12">
    <source>
        <dbReference type="PROSITE-ProRule" id="PRU00169"/>
    </source>
</evidence>
<dbReference type="CDD" id="cd00082">
    <property type="entry name" value="HisKA"/>
    <property type="match status" value="1"/>
</dbReference>
<feature type="modified residue" description="4-aspartylphosphate" evidence="12">
    <location>
        <position position="55"/>
    </location>
</feature>
<dbReference type="Pfam" id="PF00072">
    <property type="entry name" value="Response_reg"/>
    <property type="match status" value="2"/>
</dbReference>
<dbReference type="EC" id="2.7.13.3" evidence="3"/>
<evidence type="ECO:0000256" key="4">
    <source>
        <dbReference type="ARBA" id="ARBA00022553"/>
    </source>
</evidence>
<dbReference type="Pfam" id="PF00512">
    <property type="entry name" value="HisKA"/>
    <property type="match status" value="1"/>
</dbReference>
<dbReference type="SUPFAM" id="SSF55874">
    <property type="entry name" value="ATPase domain of HSP90 chaperone/DNA topoisomerase II/histidine kinase"/>
    <property type="match status" value="1"/>
</dbReference>
<keyword evidence="6" id="KW-0547">Nucleotide-binding</keyword>
<keyword evidence="5 16" id="KW-0808">Transferase</keyword>
<evidence type="ECO:0000256" key="9">
    <source>
        <dbReference type="ARBA" id="ARBA00023012"/>
    </source>
</evidence>
<feature type="domain" description="Response regulatory" evidence="15">
    <location>
        <begin position="397"/>
        <end position="513"/>
    </location>
</feature>
<dbReference type="PANTHER" id="PTHR43047">
    <property type="entry name" value="TWO-COMPONENT HISTIDINE PROTEIN KINASE"/>
    <property type="match status" value="1"/>
</dbReference>
<dbReference type="Proteomes" id="UP000236724">
    <property type="component" value="Unassembled WGS sequence"/>
</dbReference>
<keyword evidence="17" id="KW-1185">Reference proteome</keyword>
<dbReference type="GO" id="GO:0005524">
    <property type="term" value="F:ATP binding"/>
    <property type="evidence" value="ECO:0007669"/>
    <property type="project" value="UniProtKB-KW"/>
</dbReference>
<dbReference type="OrthoDB" id="9797243at2"/>
<dbReference type="SMART" id="SM00387">
    <property type="entry name" value="HATPase_c"/>
    <property type="match status" value="1"/>
</dbReference>
<comment type="subcellular location">
    <subcellularLocation>
        <location evidence="2">Membrane</location>
    </subcellularLocation>
</comment>
<evidence type="ECO:0000313" key="17">
    <source>
        <dbReference type="Proteomes" id="UP000236724"/>
    </source>
</evidence>
<keyword evidence="8" id="KW-0067">ATP-binding</keyword>
<dbReference type="GO" id="GO:0000155">
    <property type="term" value="F:phosphorelay sensor kinase activity"/>
    <property type="evidence" value="ECO:0007669"/>
    <property type="project" value="InterPro"/>
</dbReference>
<dbReference type="CDD" id="cd19920">
    <property type="entry name" value="REC_PA4781-like"/>
    <property type="match status" value="1"/>
</dbReference>
<dbReference type="CDD" id="cd16922">
    <property type="entry name" value="HATPase_EvgS-ArcB-TorS-like"/>
    <property type="match status" value="1"/>
</dbReference>